<sequence length="408" mass="46183">MHTMDSTPLRTLLNSWGLAELFPQLQDENIGIDELKMMKCHHVGELLHSYKLGTRIRFEYYFERWRRDQNQPLLDAITTNHYQHYNLHPILTRPMHLAHTPPPTTTPTTALTAHKSLQTRATNTPAVRCVNVATNTSEMLYKMPPPQNKTPPPLATVKDALREMPQLTRQPSALEDAAMLEHATHAMSTDNTNTATTIVTPAPTTTTTSASTRLAPQFQFINDADEEEIDNSPLLHILNSSGFKGTSLLEYYQQHQHFTNVHRTLLIQLIVNFFDMNEYHLSLKVSHNLEQQILKLFPSEKLEYYRTEKRGKIYVKFCNMKRYKRDKPLLKRKWLDESDAGEEGAGGDGGAVPGGVSVIGNRSMESVVGIECGGEDVEDLAQSFEYWHAQHSPAGVQVKTESLSDGDY</sequence>
<dbReference type="EMBL" id="GBXI01004381">
    <property type="protein sequence ID" value="JAD09911.1"/>
    <property type="molecule type" value="Transcribed_RNA"/>
</dbReference>
<dbReference type="AlphaFoldDB" id="A0A0A1XG39"/>
<protein>
    <submittedName>
        <fullName evidence="1">Uncharacterized protein</fullName>
    </submittedName>
</protein>
<name>A0A0A1XG39_ZEUCU</name>
<accession>A0A0A1XG39</accession>
<reference evidence="1" key="2">
    <citation type="journal article" date="2015" name="Gigascience">
        <title>Reconstructing a comprehensive transcriptome assembly of a white-pupal translocated strain of the pest fruit fly Bactrocera cucurbitae.</title>
        <authorList>
            <person name="Sim S.B."/>
            <person name="Calla B."/>
            <person name="Hall B."/>
            <person name="DeRego T."/>
            <person name="Geib S.M."/>
        </authorList>
    </citation>
    <scope>NUCLEOTIDE SEQUENCE</scope>
</reference>
<evidence type="ECO:0000313" key="1">
    <source>
        <dbReference type="EMBL" id="JAD09911.1"/>
    </source>
</evidence>
<proteinExistence type="predicted"/>
<organism evidence="1">
    <name type="scientific">Zeugodacus cucurbitae</name>
    <name type="common">Melon fruit fly</name>
    <name type="synonym">Bactrocera cucurbitae</name>
    <dbReference type="NCBI Taxonomy" id="28588"/>
    <lineage>
        <taxon>Eukaryota</taxon>
        <taxon>Metazoa</taxon>
        <taxon>Ecdysozoa</taxon>
        <taxon>Arthropoda</taxon>
        <taxon>Hexapoda</taxon>
        <taxon>Insecta</taxon>
        <taxon>Pterygota</taxon>
        <taxon>Neoptera</taxon>
        <taxon>Endopterygota</taxon>
        <taxon>Diptera</taxon>
        <taxon>Brachycera</taxon>
        <taxon>Muscomorpha</taxon>
        <taxon>Tephritoidea</taxon>
        <taxon>Tephritidae</taxon>
        <taxon>Zeugodacus</taxon>
        <taxon>Zeugodacus</taxon>
    </lineage>
</organism>
<gene>
    <name evidence="1" type="ORF">g.18595</name>
</gene>
<reference evidence="1" key="1">
    <citation type="submission" date="2014-11" db="EMBL/GenBank/DDBJ databases">
        <authorList>
            <person name="Geib S."/>
        </authorList>
    </citation>
    <scope>NUCLEOTIDE SEQUENCE</scope>
</reference>
<dbReference type="InterPro" id="IPR031934">
    <property type="entry name" value="DUF4769"/>
</dbReference>
<dbReference type="Pfam" id="PF15992">
    <property type="entry name" value="DUF4769"/>
    <property type="match status" value="1"/>
</dbReference>